<reference evidence="9" key="1">
    <citation type="submission" date="2025-08" db="UniProtKB">
        <authorList>
            <consortium name="RefSeq"/>
        </authorList>
    </citation>
    <scope>IDENTIFICATION</scope>
</reference>
<evidence type="ECO:0000256" key="4">
    <source>
        <dbReference type="ARBA" id="ARBA00023005"/>
    </source>
</evidence>
<dbReference type="PANTHER" id="PTHR20914">
    <property type="entry name" value="LY6/PLAUR DOMAIN-CONTAINING PROTEIN 8"/>
    <property type="match status" value="1"/>
</dbReference>
<evidence type="ECO:0000256" key="3">
    <source>
        <dbReference type="ARBA" id="ARBA00022525"/>
    </source>
</evidence>
<keyword evidence="8" id="KW-1185">Reference proteome</keyword>
<keyword evidence="6" id="KW-0812">Transmembrane</keyword>
<feature type="transmembrane region" description="Helical" evidence="6">
    <location>
        <begin position="39"/>
        <end position="61"/>
    </location>
</feature>
<comment type="similarity">
    <text evidence="2">Belongs to the CNF-like-inhibitor family.</text>
</comment>
<evidence type="ECO:0000313" key="9">
    <source>
        <dbReference type="RefSeq" id="XP_013917007.1"/>
    </source>
</evidence>
<dbReference type="RefSeq" id="XP_013917007.1">
    <property type="nucleotide sequence ID" value="XM_014061532.1"/>
</dbReference>
<dbReference type="Proteomes" id="UP000504617">
    <property type="component" value="Unplaced"/>
</dbReference>
<comment type="subcellular location">
    <subcellularLocation>
        <location evidence="1">Secreted</location>
    </subcellularLocation>
</comment>
<evidence type="ECO:0000256" key="6">
    <source>
        <dbReference type="SAM" id="Phobius"/>
    </source>
</evidence>
<dbReference type="InterPro" id="IPR045860">
    <property type="entry name" value="Snake_toxin-like_sf"/>
</dbReference>
<sequence length="237" mass="26602">MLLLCENWHYEKFIIYIVFQVLFLSAFPSRYFKSRLPWASITLFSTMKSFLFCCLFGTFLATGMCLECEVCSGLGSKCTGWTSTCKNYEDTCVTVQSEVMLAFASVTFTAKHCGVSDTCDLDYLETTLHDEIRMRLKRTCCTGSECQTLPHPGMCLECEVCSGLGSKCTGWTSTCKNYEDTCVTVQSEVMLDISRGMSFKGCVSQSVCTLLKKKSWTLYEELELEVKCSPALPQSSH</sequence>
<dbReference type="AlphaFoldDB" id="A0A6I9XSF4"/>
<keyword evidence="3" id="KW-0964">Secreted</keyword>
<dbReference type="KEGG" id="tsr:106545075"/>
<gene>
    <name evidence="9" type="primary">LOC106545075</name>
</gene>
<organism evidence="8 9">
    <name type="scientific">Thamnophis sirtalis</name>
    <dbReference type="NCBI Taxonomy" id="35019"/>
    <lineage>
        <taxon>Eukaryota</taxon>
        <taxon>Metazoa</taxon>
        <taxon>Chordata</taxon>
        <taxon>Craniata</taxon>
        <taxon>Vertebrata</taxon>
        <taxon>Euteleostomi</taxon>
        <taxon>Lepidosauria</taxon>
        <taxon>Squamata</taxon>
        <taxon>Bifurcata</taxon>
        <taxon>Unidentata</taxon>
        <taxon>Episquamata</taxon>
        <taxon>Toxicofera</taxon>
        <taxon>Serpentes</taxon>
        <taxon>Colubroidea</taxon>
        <taxon>Colubridae</taxon>
        <taxon>Natricinae</taxon>
        <taxon>Thamnophis</taxon>
    </lineage>
</organism>
<keyword evidence="5" id="KW-1015">Disulfide bond</keyword>
<evidence type="ECO:0000259" key="7">
    <source>
        <dbReference type="Pfam" id="PF02988"/>
    </source>
</evidence>
<protein>
    <submittedName>
        <fullName evidence="9">Phospholipase A2 inhibitor subunit gamma B-like</fullName>
    </submittedName>
</protein>
<keyword evidence="6" id="KW-1133">Transmembrane helix</keyword>
<evidence type="ECO:0000256" key="2">
    <source>
        <dbReference type="ARBA" id="ARBA00006570"/>
    </source>
</evidence>
<dbReference type="PANTHER" id="PTHR20914:SF30">
    <property type="entry name" value="LY6_PLAUR DOMAIN CONTAINING 9"/>
    <property type="match status" value="1"/>
</dbReference>
<evidence type="ECO:0000256" key="1">
    <source>
        <dbReference type="ARBA" id="ARBA00004613"/>
    </source>
</evidence>
<keyword evidence="4 9" id="KW-0593">Phospholipase A2 inhibitor</keyword>
<accession>A0A6I9XSF4</accession>
<evidence type="ECO:0000313" key="8">
    <source>
        <dbReference type="Proteomes" id="UP000504617"/>
    </source>
</evidence>
<dbReference type="GeneID" id="106545075"/>
<dbReference type="InterPro" id="IPR050918">
    <property type="entry name" value="CNF-like_PLA2_Inhibitor"/>
</dbReference>
<dbReference type="GO" id="GO:0019834">
    <property type="term" value="F:phospholipase A2 inhibitor activity"/>
    <property type="evidence" value="ECO:0007669"/>
    <property type="project" value="UniProtKB-KW"/>
</dbReference>
<proteinExistence type="inferred from homology"/>
<feature type="transmembrane region" description="Helical" evidence="6">
    <location>
        <begin position="13"/>
        <end position="32"/>
    </location>
</feature>
<dbReference type="GO" id="GO:0005576">
    <property type="term" value="C:extracellular region"/>
    <property type="evidence" value="ECO:0007669"/>
    <property type="project" value="UniProtKB-SubCell"/>
</dbReference>
<name>A0A6I9XSF4_9SAUR</name>
<feature type="domain" description="Phospholipase A2 inhibitor N-terminal" evidence="7">
    <location>
        <begin position="157"/>
        <end position="211"/>
    </location>
</feature>
<dbReference type="OrthoDB" id="9907178at2759"/>
<keyword evidence="6" id="KW-0472">Membrane</keyword>
<evidence type="ECO:0000256" key="5">
    <source>
        <dbReference type="ARBA" id="ARBA00023157"/>
    </source>
</evidence>
<dbReference type="Pfam" id="PF02988">
    <property type="entry name" value="PLA2_inh"/>
    <property type="match status" value="2"/>
</dbReference>
<dbReference type="InterPro" id="IPR004126">
    <property type="entry name" value="PLipase_A2_inh_N"/>
</dbReference>
<dbReference type="SUPFAM" id="SSF57302">
    <property type="entry name" value="Snake toxin-like"/>
    <property type="match status" value="2"/>
</dbReference>
<feature type="domain" description="Phospholipase A2 inhibitor N-terminal" evidence="7">
    <location>
        <begin position="67"/>
        <end position="148"/>
    </location>
</feature>